<dbReference type="Proteomes" id="UP001630127">
    <property type="component" value="Unassembled WGS sequence"/>
</dbReference>
<dbReference type="PANTHER" id="PTHR17490">
    <property type="entry name" value="SUA5"/>
    <property type="match status" value="1"/>
</dbReference>
<evidence type="ECO:0000256" key="2">
    <source>
        <dbReference type="ARBA" id="ARBA00007663"/>
    </source>
</evidence>
<dbReference type="GO" id="GO:0061710">
    <property type="term" value="F:L-threonylcarbamoyladenylate synthase"/>
    <property type="evidence" value="ECO:0007669"/>
    <property type="project" value="UniProtKB-EC"/>
</dbReference>
<reference evidence="9 10" key="1">
    <citation type="submission" date="2024-11" db="EMBL/GenBank/DDBJ databases">
        <title>A near-complete genome assembly of Cinchona calisaya.</title>
        <authorList>
            <person name="Lian D.C."/>
            <person name="Zhao X.W."/>
            <person name="Wei L."/>
        </authorList>
    </citation>
    <scope>NUCLEOTIDE SEQUENCE [LARGE SCALE GENOMIC DNA]</scope>
    <source>
        <tissue evidence="9">Nenye</tissue>
    </source>
</reference>
<gene>
    <name evidence="9" type="ORF">ACH5RR_020964</name>
</gene>
<evidence type="ECO:0000256" key="3">
    <source>
        <dbReference type="ARBA" id="ARBA00012584"/>
    </source>
</evidence>
<dbReference type="SUPFAM" id="SSF55821">
    <property type="entry name" value="YrdC/RibB"/>
    <property type="match status" value="1"/>
</dbReference>
<dbReference type="PANTHER" id="PTHR17490:SF10">
    <property type="entry name" value="THREONYLCARBAMOYL-AMP SYNTHASE"/>
    <property type="match status" value="1"/>
</dbReference>
<dbReference type="AlphaFoldDB" id="A0ABD2ZFY7"/>
<evidence type="ECO:0000256" key="4">
    <source>
        <dbReference type="ARBA" id="ARBA00015492"/>
    </source>
</evidence>
<evidence type="ECO:0000256" key="6">
    <source>
        <dbReference type="ARBA" id="ARBA00022679"/>
    </source>
</evidence>
<proteinExistence type="inferred from homology"/>
<dbReference type="Pfam" id="PF01300">
    <property type="entry name" value="Sua5_yciO_yrdC"/>
    <property type="match status" value="1"/>
</dbReference>
<keyword evidence="10" id="KW-1185">Reference proteome</keyword>
<evidence type="ECO:0000313" key="9">
    <source>
        <dbReference type="EMBL" id="KAL3518375.1"/>
    </source>
</evidence>
<keyword evidence="5" id="KW-0963">Cytoplasm</keyword>
<feature type="domain" description="YrdC-like" evidence="8">
    <location>
        <begin position="56"/>
        <end position="230"/>
    </location>
</feature>
<evidence type="ECO:0000259" key="8">
    <source>
        <dbReference type="PROSITE" id="PS51163"/>
    </source>
</evidence>
<sequence length="230" mass="25540">MKKNLSEVKGATYEFNKTNTSVQKIGFVKILQQRKRDFKGHASVRKMMGFVHPATEDYAPEAVEAIRAGKVIAVPTDTLYGFACDACSVEAVNRIYDIKGRKYTSPLAICVGDVRDIEHFAVTDHLPPGLLDCLLPGPVTVVLGRGSFLVVHKVHWRLLAQTSAGSLVVLTSKILRTSGTIVPRSMMVVFFHQGVQDQLWWILLSLESIGFSDPGVPRRRLLQSFRDTLC</sequence>
<dbReference type="InterPro" id="IPR017945">
    <property type="entry name" value="DHBP_synth_RibB-like_a/b_dom"/>
</dbReference>
<dbReference type="InterPro" id="IPR006070">
    <property type="entry name" value="Sua5-like_dom"/>
</dbReference>
<dbReference type="GO" id="GO:0005737">
    <property type="term" value="C:cytoplasm"/>
    <property type="evidence" value="ECO:0007669"/>
    <property type="project" value="UniProtKB-SubCell"/>
</dbReference>
<protein>
    <recommendedName>
        <fullName evidence="4">Threonylcarbamoyl-AMP synthase</fullName>
        <ecNumber evidence="3">2.7.7.87</ecNumber>
    </recommendedName>
</protein>
<evidence type="ECO:0000256" key="1">
    <source>
        <dbReference type="ARBA" id="ARBA00004496"/>
    </source>
</evidence>
<organism evidence="9 10">
    <name type="scientific">Cinchona calisaya</name>
    <dbReference type="NCBI Taxonomy" id="153742"/>
    <lineage>
        <taxon>Eukaryota</taxon>
        <taxon>Viridiplantae</taxon>
        <taxon>Streptophyta</taxon>
        <taxon>Embryophyta</taxon>
        <taxon>Tracheophyta</taxon>
        <taxon>Spermatophyta</taxon>
        <taxon>Magnoliopsida</taxon>
        <taxon>eudicotyledons</taxon>
        <taxon>Gunneridae</taxon>
        <taxon>Pentapetalae</taxon>
        <taxon>asterids</taxon>
        <taxon>lamiids</taxon>
        <taxon>Gentianales</taxon>
        <taxon>Rubiaceae</taxon>
        <taxon>Cinchonoideae</taxon>
        <taxon>Cinchoneae</taxon>
        <taxon>Cinchona</taxon>
    </lineage>
</organism>
<comment type="subcellular location">
    <subcellularLocation>
        <location evidence="1">Cytoplasm</location>
    </subcellularLocation>
</comment>
<dbReference type="Gene3D" id="3.90.870.10">
    <property type="entry name" value="DHBP synthase"/>
    <property type="match status" value="1"/>
</dbReference>
<dbReference type="EC" id="2.7.7.87" evidence="3"/>
<dbReference type="EMBL" id="JBJUIK010000009">
    <property type="protein sequence ID" value="KAL3518375.1"/>
    <property type="molecule type" value="Genomic_DNA"/>
</dbReference>
<dbReference type="InterPro" id="IPR050156">
    <property type="entry name" value="TC-AMP_synthase_SUA5"/>
</dbReference>
<dbReference type="PROSITE" id="PS51163">
    <property type="entry name" value="YRDC"/>
    <property type="match status" value="1"/>
</dbReference>
<comment type="catalytic activity">
    <reaction evidence="7">
        <text>L-threonine + hydrogencarbonate + ATP = L-threonylcarbamoyladenylate + diphosphate + H2O</text>
        <dbReference type="Rhea" id="RHEA:36407"/>
        <dbReference type="ChEBI" id="CHEBI:15377"/>
        <dbReference type="ChEBI" id="CHEBI:17544"/>
        <dbReference type="ChEBI" id="CHEBI:30616"/>
        <dbReference type="ChEBI" id="CHEBI:33019"/>
        <dbReference type="ChEBI" id="CHEBI:57926"/>
        <dbReference type="ChEBI" id="CHEBI:73682"/>
        <dbReference type="EC" id="2.7.7.87"/>
    </reaction>
</comment>
<accession>A0ABD2ZFY7</accession>
<evidence type="ECO:0000256" key="7">
    <source>
        <dbReference type="ARBA" id="ARBA00048366"/>
    </source>
</evidence>
<comment type="similarity">
    <text evidence="2">Belongs to the SUA5 family.</text>
</comment>
<evidence type="ECO:0000256" key="5">
    <source>
        <dbReference type="ARBA" id="ARBA00022490"/>
    </source>
</evidence>
<keyword evidence="6" id="KW-0808">Transferase</keyword>
<evidence type="ECO:0000313" key="10">
    <source>
        <dbReference type="Proteomes" id="UP001630127"/>
    </source>
</evidence>
<name>A0ABD2ZFY7_9GENT</name>
<comment type="caution">
    <text evidence="9">The sequence shown here is derived from an EMBL/GenBank/DDBJ whole genome shotgun (WGS) entry which is preliminary data.</text>
</comment>